<dbReference type="InterPro" id="IPR000858">
    <property type="entry name" value="S_locus_glycoprot_dom"/>
</dbReference>
<evidence type="ECO:0000256" key="17">
    <source>
        <dbReference type="ARBA" id="ARBA00047899"/>
    </source>
</evidence>
<evidence type="ECO:0000256" key="11">
    <source>
        <dbReference type="ARBA" id="ARBA00022840"/>
    </source>
</evidence>
<dbReference type="PANTHER" id="PTHR27002">
    <property type="entry name" value="RECEPTOR-LIKE SERINE/THREONINE-PROTEIN KINASE SD1-8"/>
    <property type="match status" value="1"/>
</dbReference>
<keyword evidence="12 20" id="KW-1133">Transmembrane helix</keyword>
<evidence type="ECO:0000256" key="4">
    <source>
        <dbReference type="ARBA" id="ARBA00022527"/>
    </source>
</evidence>
<dbReference type="Pfam" id="PF00954">
    <property type="entry name" value="S_locus_glycop"/>
    <property type="match status" value="1"/>
</dbReference>
<evidence type="ECO:0000256" key="8">
    <source>
        <dbReference type="ARBA" id="ARBA00022734"/>
    </source>
</evidence>
<evidence type="ECO:0000256" key="19">
    <source>
        <dbReference type="SAM" id="MobiDB-lite"/>
    </source>
</evidence>
<dbReference type="EC" id="2.7.11.1" evidence="2"/>
<feature type="signal peptide" evidence="21">
    <location>
        <begin position="1"/>
        <end position="22"/>
    </location>
</feature>
<sequence length="1010" mass="113117">MQSTSVFLFAFMLYLSRFKCHSMDIITSGNLLSNKGETLVSAGQIFEIGFFNTTSGDGEFRNYVGIWYRESPKTIVWVANRDKPIPISSEPLVIAIDNDGNLKVLDSMKNSYFSTELVSASSSNRTAKLFDSGNLVLIDDLSGKRLWQSFDNPTDTFLPGMRMNDAQKLTAWGVTQKDPTSGNYTFQLNQAGNSEYTIYQRTVLHWKGSAPTASANPFNFRELPSFVVSMLSNFNKQSDISSMLSHFNHTRLVMNSTGEIQLYGWDNKSSGWSEIWSEPQGPCGVYDTCGKFGICNSKKMSLCKCLPGFDPASPDDWLAGIYTGGCSRKSDISCNKKSEFDTFLNMHSMKFEEPDTEYYAAKSEEDCRKECLSNCKCLAYSYFQVAETRRVTKSSCSIWRSELVNLQEDYTRGFNLSVRVAVTDIGAITRRNCKPCGPNIIPYPLSSQPNCGDPLYYSFSCDDLTGEASFKTLNGSFPIIDIAEENRTFVIQVHAQNVGNSCDMKRPMTQDVWLNQSLPFHPINRCYNGKLQNLSSINEIQIMWEPPPEPTCTTSADCEDWPNSSCSIAGGGLRRCLCNQYYKWDALALNCTREQGAWSGEKAASPNRKAVIISTSLTAGIIAICCISYVIYHNKKVSRRKAKEIILGNRVEHLPESESSSKYSITEDDKKRIDVPFFNLKSILVATDNFSDANRLGRGGFGPVYKGKFCQGQEMAVKRLSSHSSQGDEEFKNEVMLIAKLQHRNLVRLLGYCVEANEKILLYEYMPNKSLDICIFDQSLGQLLDWNIRFEIILGIARGLLYLHHDSRLRIIHRDLKTSNILLDEDMNAKISDFGLARIVEGKSSEANTQKIAGTYGYLAPEYALEGHFSIKSDVFAFGVVVLEIISGKRNLELFEGTNLLGHAWKLWIENRALDMMDPTLVETLNESEVVKCINVALLCVQEDSGDRPPMSNVLIMLVSENMALSRPNQPAFITRRNTTAASTSSSSSHNYNPHPGSNNELTITVVQGR</sequence>
<dbReference type="InterPro" id="IPR008271">
    <property type="entry name" value="Ser/Thr_kinase_AS"/>
</dbReference>
<feature type="compositionally biased region" description="Low complexity" evidence="19">
    <location>
        <begin position="979"/>
        <end position="989"/>
    </location>
</feature>
<keyword evidence="6 20" id="KW-0812">Transmembrane</keyword>
<evidence type="ECO:0000256" key="10">
    <source>
        <dbReference type="ARBA" id="ARBA00022777"/>
    </source>
</evidence>
<dbReference type="GO" id="GO:0004674">
    <property type="term" value="F:protein serine/threonine kinase activity"/>
    <property type="evidence" value="ECO:0007669"/>
    <property type="project" value="UniProtKB-KW"/>
</dbReference>
<dbReference type="InterPro" id="IPR011009">
    <property type="entry name" value="Kinase-like_dom_sf"/>
</dbReference>
<dbReference type="AlphaFoldDB" id="A0A2G2XFD6"/>
<evidence type="ECO:0000256" key="13">
    <source>
        <dbReference type="ARBA" id="ARBA00023136"/>
    </source>
</evidence>
<dbReference type="PROSITE" id="PS50927">
    <property type="entry name" value="BULB_LECTIN"/>
    <property type="match status" value="1"/>
</dbReference>
<evidence type="ECO:0000259" key="22">
    <source>
        <dbReference type="PROSITE" id="PS50011"/>
    </source>
</evidence>
<dbReference type="CDD" id="cd01098">
    <property type="entry name" value="PAN_AP_plant"/>
    <property type="match status" value="1"/>
</dbReference>
<reference evidence="26" key="2">
    <citation type="journal article" date="2017" name="J. Anim. Genet.">
        <title>Multiple reference genome sequences of hot pepper reveal the massive evolution of plant disease resistance genes by retroduplication.</title>
        <authorList>
            <person name="Kim S."/>
            <person name="Park J."/>
            <person name="Yeom S.-I."/>
            <person name="Kim Y.-M."/>
            <person name="Seo E."/>
            <person name="Kim K.-T."/>
            <person name="Kim M.-S."/>
            <person name="Lee J.M."/>
            <person name="Cheong K."/>
            <person name="Shin H.-S."/>
            <person name="Kim S.-B."/>
            <person name="Han K."/>
            <person name="Lee J."/>
            <person name="Park M."/>
            <person name="Lee H.-A."/>
            <person name="Lee H.-Y."/>
            <person name="Lee Y."/>
            <person name="Oh S."/>
            <person name="Lee J.H."/>
            <person name="Choi E."/>
            <person name="Choi E."/>
            <person name="Lee S.E."/>
            <person name="Jeon J."/>
            <person name="Kim H."/>
            <person name="Choi G."/>
            <person name="Song H."/>
            <person name="Lee J."/>
            <person name="Lee S.-C."/>
            <person name="Kwon J.-K."/>
            <person name="Lee H.-Y."/>
            <person name="Koo N."/>
            <person name="Hong Y."/>
            <person name="Kim R.W."/>
            <person name="Kang W.-H."/>
            <person name="Huh J.H."/>
            <person name="Kang B.-C."/>
            <person name="Yang T.-J."/>
            <person name="Lee Y.-H."/>
            <person name="Bennetzen J.L."/>
            <person name="Choi D."/>
        </authorList>
    </citation>
    <scope>NUCLEOTIDE SEQUENCE [LARGE SCALE GENOMIC DNA]</scope>
    <source>
        <strain evidence="26">cv. PBC81</strain>
    </source>
</reference>
<dbReference type="Proteomes" id="UP000224567">
    <property type="component" value="Unassembled WGS sequence"/>
</dbReference>
<evidence type="ECO:0000256" key="12">
    <source>
        <dbReference type="ARBA" id="ARBA00022989"/>
    </source>
</evidence>
<dbReference type="PROSITE" id="PS00108">
    <property type="entry name" value="PROTEIN_KINASE_ST"/>
    <property type="match status" value="1"/>
</dbReference>
<dbReference type="InterPro" id="IPR000719">
    <property type="entry name" value="Prot_kinase_dom"/>
</dbReference>
<dbReference type="EMBL" id="MLFT02000002">
    <property type="protein sequence ID" value="PHT56051.1"/>
    <property type="molecule type" value="Genomic_DNA"/>
</dbReference>
<evidence type="ECO:0000256" key="14">
    <source>
        <dbReference type="ARBA" id="ARBA00023157"/>
    </source>
</evidence>
<keyword evidence="9" id="KW-0547">Nucleotide-binding</keyword>
<dbReference type="CDD" id="cd14066">
    <property type="entry name" value="STKc_IRAK"/>
    <property type="match status" value="1"/>
</dbReference>
<keyword evidence="26" id="KW-1185">Reference proteome</keyword>
<dbReference type="SUPFAM" id="SSF51110">
    <property type="entry name" value="alpha-D-mannose-specific plant lectins"/>
    <property type="match status" value="1"/>
</dbReference>
<dbReference type="InterPro" id="IPR003609">
    <property type="entry name" value="Pan_app"/>
</dbReference>
<dbReference type="GO" id="GO:0030246">
    <property type="term" value="F:carbohydrate binding"/>
    <property type="evidence" value="ECO:0007669"/>
    <property type="project" value="UniProtKB-KW"/>
</dbReference>
<feature type="transmembrane region" description="Helical" evidence="20">
    <location>
        <begin position="611"/>
        <end position="632"/>
    </location>
</feature>
<feature type="compositionally biased region" description="Polar residues" evidence="19">
    <location>
        <begin position="990"/>
        <end position="1010"/>
    </location>
</feature>
<evidence type="ECO:0000256" key="6">
    <source>
        <dbReference type="ARBA" id="ARBA00022692"/>
    </source>
</evidence>
<evidence type="ECO:0000256" key="16">
    <source>
        <dbReference type="ARBA" id="ARBA00023180"/>
    </source>
</evidence>
<organism evidence="25 26">
    <name type="scientific">Capsicum baccatum</name>
    <name type="common">Peruvian pepper</name>
    <dbReference type="NCBI Taxonomy" id="33114"/>
    <lineage>
        <taxon>Eukaryota</taxon>
        <taxon>Viridiplantae</taxon>
        <taxon>Streptophyta</taxon>
        <taxon>Embryophyta</taxon>
        <taxon>Tracheophyta</taxon>
        <taxon>Spermatophyta</taxon>
        <taxon>Magnoliopsida</taxon>
        <taxon>eudicotyledons</taxon>
        <taxon>Gunneridae</taxon>
        <taxon>Pentapetalae</taxon>
        <taxon>asterids</taxon>
        <taxon>lamiids</taxon>
        <taxon>Solanales</taxon>
        <taxon>Solanaceae</taxon>
        <taxon>Solanoideae</taxon>
        <taxon>Capsiceae</taxon>
        <taxon>Capsicum</taxon>
    </lineage>
</organism>
<comment type="subcellular location">
    <subcellularLocation>
        <location evidence="1">Cell membrane</location>
        <topology evidence="1">Single-pass type I membrane protein</topology>
    </subcellularLocation>
</comment>
<evidence type="ECO:0000259" key="24">
    <source>
        <dbReference type="PROSITE" id="PS50948"/>
    </source>
</evidence>
<dbReference type="SMART" id="SM00220">
    <property type="entry name" value="S_TKc"/>
    <property type="match status" value="1"/>
</dbReference>
<dbReference type="GO" id="GO:0005524">
    <property type="term" value="F:ATP binding"/>
    <property type="evidence" value="ECO:0007669"/>
    <property type="project" value="UniProtKB-KW"/>
</dbReference>
<evidence type="ECO:0000259" key="23">
    <source>
        <dbReference type="PROSITE" id="PS50927"/>
    </source>
</evidence>
<protein>
    <recommendedName>
        <fullName evidence="2">non-specific serine/threonine protein kinase</fullName>
        <ecNumber evidence="2">2.7.11.1</ecNumber>
    </recommendedName>
</protein>
<dbReference type="FunFam" id="3.30.200.20:FF:000330">
    <property type="entry name" value="G-type lectin S-receptor-like serine/threonine-protein kinase At4g03230"/>
    <property type="match status" value="1"/>
</dbReference>
<dbReference type="FunFam" id="1.10.510.10:FF:000060">
    <property type="entry name" value="G-type lectin S-receptor-like serine/threonine-protein kinase"/>
    <property type="match status" value="1"/>
</dbReference>
<keyword evidence="16" id="KW-0325">Glycoprotein</keyword>
<evidence type="ECO:0000256" key="5">
    <source>
        <dbReference type="ARBA" id="ARBA00022679"/>
    </source>
</evidence>
<feature type="domain" description="Apple" evidence="24">
    <location>
        <begin position="334"/>
        <end position="421"/>
    </location>
</feature>
<dbReference type="Pfam" id="PF07714">
    <property type="entry name" value="PK_Tyr_Ser-Thr"/>
    <property type="match status" value="1"/>
</dbReference>
<dbReference type="GO" id="GO:0005886">
    <property type="term" value="C:plasma membrane"/>
    <property type="evidence" value="ECO:0007669"/>
    <property type="project" value="UniProtKB-SubCell"/>
</dbReference>
<keyword evidence="4" id="KW-0723">Serine/threonine-protein kinase</keyword>
<dbReference type="SUPFAM" id="SSF56112">
    <property type="entry name" value="Protein kinase-like (PK-like)"/>
    <property type="match status" value="1"/>
</dbReference>
<dbReference type="GO" id="GO:0048544">
    <property type="term" value="P:recognition of pollen"/>
    <property type="evidence" value="ECO:0007669"/>
    <property type="project" value="InterPro"/>
</dbReference>
<keyword evidence="5" id="KW-0808">Transferase</keyword>
<evidence type="ECO:0000256" key="7">
    <source>
        <dbReference type="ARBA" id="ARBA00022729"/>
    </source>
</evidence>
<accession>A0A2G2XFD6</accession>
<keyword evidence="10" id="KW-0418">Kinase</keyword>
<dbReference type="Gene3D" id="2.90.10.10">
    <property type="entry name" value="Bulb-type lectin domain"/>
    <property type="match status" value="1"/>
</dbReference>
<name>A0A2G2XFD6_CAPBA</name>
<dbReference type="PROSITE" id="PS50011">
    <property type="entry name" value="PROTEIN_KINASE_DOM"/>
    <property type="match status" value="1"/>
</dbReference>
<dbReference type="CDD" id="cd00028">
    <property type="entry name" value="B_lectin"/>
    <property type="match status" value="1"/>
</dbReference>
<feature type="chain" id="PRO_5013848092" description="non-specific serine/threonine protein kinase" evidence="21">
    <location>
        <begin position="23"/>
        <end position="1010"/>
    </location>
</feature>
<dbReference type="InterPro" id="IPR001245">
    <property type="entry name" value="Ser-Thr/Tyr_kinase_cat_dom"/>
</dbReference>
<dbReference type="Gene3D" id="1.10.510.10">
    <property type="entry name" value="Transferase(Phosphotransferase) domain 1"/>
    <property type="match status" value="1"/>
</dbReference>
<dbReference type="SMART" id="SM00108">
    <property type="entry name" value="B_lectin"/>
    <property type="match status" value="1"/>
</dbReference>
<keyword evidence="8" id="KW-0430">Lectin</keyword>
<keyword evidence="3" id="KW-1003">Cell membrane</keyword>
<feature type="domain" description="Bulb-type lectin" evidence="23">
    <location>
        <begin position="23"/>
        <end position="150"/>
    </location>
</feature>
<dbReference type="SMART" id="SM00473">
    <property type="entry name" value="PAN_AP"/>
    <property type="match status" value="1"/>
</dbReference>
<dbReference type="Pfam" id="PF01453">
    <property type="entry name" value="B_lectin"/>
    <property type="match status" value="1"/>
</dbReference>
<evidence type="ECO:0000256" key="20">
    <source>
        <dbReference type="SAM" id="Phobius"/>
    </source>
</evidence>
<evidence type="ECO:0000256" key="21">
    <source>
        <dbReference type="SAM" id="SignalP"/>
    </source>
</evidence>
<dbReference type="InterPro" id="IPR001480">
    <property type="entry name" value="Bulb-type_lectin_dom"/>
</dbReference>
<dbReference type="InterPro" id="IPR036426">
    <property type="entry name" value="Bulb-type_lectin_dom_sf"/>
</dbReference>
<keyword evidence="7 21" id="KW-0732">Signal</keyword>
<evidence type="ECO:0000256" key="2">
    <source>
        <dbReference type="ARBA" id="ARBA00012513"/>
    </source>
</evidence>
<keyword evidence="11" id="KW-0067">ATP-binding</keyword>
<comment type="catalytic activity">
    <reaction evidence="17">
        <text>L-threonyl-[protein] + ATP = O-phospho-L-threonyl-[protein] + ADP + H(+)</text>
        <dbReference type="Rhea" id="RHEA:46608"/>
        <dbReference type="Rhea" id="RHEA-COMP:11060"/>
        <dbReference type="Rhea" id="RHEA-COMP:11605"/>
        <dbReference type="ChEBI" id="CHEBI:15378"/>
        <dbReference type="ChEBI" id="CHEBI:30013"/>
        <dbReference type="ChEBI" id="CHEBI:30616"/>
        <dbReference type="ChEBI" id="CHEBI:61977"/>
        <dbReference type="ChEBI" id="CHEBI:456216"/>
        <dbReference type="EC" id="2.7.11.1"/>
    </reaction>
</comment>
<dbReference type="PROSITE" id="PS50948">
    <property type="entry name" value="PAN"/>
    <property type="match status" value="1"/>
</dbReference>
<feature type="domain" description="Protein kinase" evidence="22">
    <location>
        <begin position="690"/>
        <end position="973"/>
    </location>
</feature>
<dbReference type="Pfam" id="PF08276">
    <property type="entry name" value="PAN_2"/>
    <property type="match status" value="1"/>
</dbReference>
<evidence type="ECO:0000256" key="1">
    <source>
        <dbReference type="ARBA" id="ARBA00004251"/>
    </source>
</evidence>
<evidence type="ECO:0000256" key="15">
    <source>
        <dbReference type="ARBA" id="ARBA00023170"/>
    </source>
</evidence>
<proteinExistence type="predicted"/>
<gene>
    <name evidence="25" type="ORF">CQW23_04537</name>
</gene>
<comment type="caution">
    <text evidence="25">The sequence shown here is derived from an EMBL/GenBank/DDBJ whole genome shotgun (WGS) entry which is preliminary data.</text>
</comment>
<comment type="catalytic activity">
    <reaction evidence="18">
        <text>L-seryl-[protein] + ATP = O-phospho-L-seryl-[protein] + ADP + H(+)</text>
        <dbReference type="Rhea" id="RHEA:17989"/>
        <dbReference type="Rhea" id="RHEA-COMP:9863"/>
        <dbReference type="Rhea" id="RHEA-COMP:11604"/>
        <dbReference type="ChEBI" id="CHEBI:15378"/>
        <dbReference type="ChEBI" id="CHEBI:29999"/>
        <dbReference type="ChEBI" id="CHEBI:30616"/>
        <dbReference type="ChEBI" id="CHEBI:83421"/>
        <dbReference type="ChEBI" id="CHEBI:456216"/>
        <dbReference type="EC" id="2.7.11.1"/>
    </reaction>
</comment>
<evidence type="ECO:0000313" key="25">
    <source>
        <dbReference type="EMBL" id="PHT56051.1"/>
    </source>
</evidence>
<keyword evidence="13 20" id="KW-0472">Membrane</keyword>
<feature type="region of interest" description="Disordered" evidence="19">
    <location>
        <begin position="977"/>
        <end position="1010"/>
    </location>
</feature>
<keyword evidence="14" id="KW-1015">Disulfide bond</keyword>
<evidence type="ECO:0000256" key="9">
    <source>
        <dbReference type="ARBA" id="ARBA00022741"/>
    </source>
</evidence>
<dbReference type="OrthoDB" id="1741851at2759"/>
<reference evidence="25 26" key="1">
    <citation type="journal article" date="2017" name="Genome Biol.">
        <title>New reference genome sequences of hot pepper reveal the massive evolution of plant disease-resistance genes by retroduplication.</title>
        <authorList>
            <person name="Kim S."/>
            <person name="Park J."/>
            <person name="Yeom S.I."/>
            <person name="Kim Y.M."/>
            <person name="Seo E."/>
            <person name="Kim K.T."/>
            <person name="Kim M.S."/>
            <person name="Lee J.M."/>
            <person name="Cheong K."/>
            <person name="Shin H.S."/>
            <person name="Kim S.B."/>
            <person name="Han K."/>
            <person name="Lee J."/>
            <person name="Park M."/>
            <person name="Lee H.A."/>
            <person name="Lee H.Y."/>
            <person name="Lee Y."/>
            <person name="Oh S."/>
            <person name="Lee J.H."/>
            <person name="Choi E."/>
            <person name="Choi E."/>
            <person name="Lee S.E."/>
            <person name="Jeon J."/>
            <person name="Kim H."/>
            <person name="Choi G."/>
            <person name="Song H."/>
            <person name="Lee J."/>
            <person name="Lee S.C."/>
            <person name="Kwon J.K."/>
            <person name="Lee H.Y."/>
            <person name="Koo N."/>
            <person name="Hong Y."/>
            <person name="Kim R.W."/>
            <person name="Kang W.H."/>
            <person name="Huh J.H."/>
            <person name="Kang B.C."/>
            <person name="Yang T.J."/>
            <person name="Lee Y.H."/>
            <person name="Bennetzen J.L."/>
            <person name="Choi D."/>
        </authorList>
    </citation>
    <scope>NUCLEOTIDE SEQUENCE [LARGE SCALE GENOMIC DNA]</scope>
    <source>
        <strain evidence="26">cv. PBC81</strain>
    </source>
</reference>
<dbReference type="Gene3D" id="3.30.200.20">
    <property type="entry name" value="Phosphorylase Kinase, domain 1"/>
    <property type="match status" value="1"/>
</dbReference>
<keyword evidence="15" id="KW-0675">Receptor</keyword>
<evidence type="ECO:0000256" key="3">
    <source>
        <dbReference type="ARBA" id="ARBA00022475"/>
    </source>
</evidence>
<evidence type="ECO:0000256" key="18">
    <source>
        <dbReference type="ARBA" id="ARBA00048679"/>
    </source>
</evidence>
<evidence type="ECO:0000313" key="26">
    <source>
        <dbReference type="Proteomes" id="UP000224567"/>
    </source>
</evidence>
<dbReference type="PANTHER" id="PTHR27002:SF1111">
    <property type="entry name" value="NON-SPECIFIC SERINE_THREONINE PROTEIN KINASE"/>
    <property type="match status" value="1"/>
</dbReference>